<feature type="compositionally biased region" description="Polar residues" evidence="1">
    <location>
        <begin position="92"/>
        <end position="105"/>
    </location>
</feature>
<evidence type="ECO:0000256" key="1">
    <source>
        <dbReference type="SAM" id="MobiDB-lite"/>
    </source>
</evidence>
<feature type="compositionally biased region" description="Low complexity" evidence="1">
    <location>
        <begin position="69"/>
        <end position="86"/>
    </location>
</feature>
<organism evidence="2 3">
    <name type="scientific">Clunio marinus</name>
    <dbReference type="NCBI Taxonomy" id="568069"/>
    <lineage>
        <taxon>Eukaryota</taxon>
        <taxon>Metazoa</taxon>
        <taxon>Ecdysozoa</taxon>
        <taxon>Arthropoda</taxon>
        <taxon>Hexapoda</taxon>
        <taxon>Insecta</taxon>
        <taxon>Pterygota</taxon>
        <taxon>Neoptera</taxon>
        <taxon>Endopterygota</taxon>
        <taxon>Diptera</taxon>
        <taxon>Nematocera</taxon>
        <taxon>Chironomoidea</taxon>
        <taxon>Chironomidae</taxon>
        <taxon>Clunio</taxon>
    </lineage>
</organism>
<accession>A0A1J1HLG9</accession>
<dbReference type="AlphaFoldDB" id="A0A1J1HLG9"/>
<reference evidence="2 3" key="1">
    <citation type="submission" date="2015-04" db="EMBL/GenBank/DDBJ databases">
        <authorList>
            <person name="Syromyatnikov M.Y."/>
            <person name="Popov V.N."/>
        </authorList>
    </citation>
    <scope>NUCLEOTIDE SEQUENCE [LARGE SCALE GENOMIC DNA]</scope>
</reference>
<name>A0A1J1HLG9_9DIPT</name>
<keyword evidence="3" id="KW-1185">Reference proteome</keyword>
<sequence>MQRIRHELYICLDGTIISFGSSVCSSKRPHTEISLMVVSELHNNGERSQNQDINNNSNNFMRQHVTGAPSNTQDNLNNSNNTFFPQAYGKNIAQTSQQRPLTTDFPQKNYQLQQVADQSLNQQGN</sequence>
<evidence type="ECO:0000313" key="2">
    <source>
        <dbReference type="EMBL" id="CRK88779.1"/>
    </source>
</evidence>
<dbReference type="EMBL" id="CVRI01000010">
    <property type="protein sequence ID" value="CRK88779.1"/>
    <property type="molecule type" value="Genomic_DNA"/>
</dbReference>
<feature type="region of interest" description="Disordered" evidence="1">
    <location>
        <begin position="43"/>
        <end position="105"/>
    </location>
</feature>
<gene>
    <name evidence="2" type="ORF">CLUMA_CG002711</name>
</gene>
<evidence type="ECO:0000313" key="3">
    <source>
        <dbReference type="Proteomes" id="UP000183832"/>
    </source>
</evidence>
<proteinExistence type="predicted"/>
<dbReference type="Proteomes" id="UP000183832">
    <property type="component" value="Unassembled WGS sequence"/>
</dbReference>
<feature type="compositionally biased region" description="Low complexity" evidence="1">
    <location>
        <begin position="48"/>
        <end position="59"/>
    </location>
</feature>
<protein>
    <submittedName>
        <fullName evidence="2">CLUMA_CG002711, isoform A</fullName>
    </submittedName>
</protein>